<reference evidence="11" key="1">
    <citation type="submission" date="2025-08" db="UniProtKB">
        <authorList>
            <consortium name="Ensembl"/>
        </authorList>
    </citation>
    <scope>IDENTIFICATION</scope>
</reference>
<feature type="compositionally biased region" description="Basic and acidic residues" evidence="9">
    <location>
        <begin position="334"/>
        <end position="381"/>
    </location>
</feature>
<evidence type="ECO:0000256" key="1">
    <source>
        <dbReference type="ARBA" id="ARBA00004123"/>
    </source>
</evidence>
<evidence type="ECO:0000256" key="7">
    <source>
        <dbReference type="ARBA" id="ARBA00023242"/>
    </source>
</evidence>
<keyword evidence="5 8" id="KW-0175">Coiled coil</keyword>
<gene>
    <name evidence="11" type="primary">CWC25</name>
</gene>
<dbReference type="GeneTree" id="ENSGT00440000039055"/>
<keyword evidence="6" id="KW-0508">mRNA splicing</keyword>
<comment type="similarity">
    <text evidence="2">Belongs to the CWC25 family.</text>
</comment>
<dbReference type="GO" id="GO:0016607">
    <property type="term" value="C:nuclear speck"/>
    <property type="evidence" value="ECO:0007669"/>
    <property type="project" value="Ensembl"/>
</dbReference>
<evidence type="ECO:0000259" key="10">
    <source>
        <dbReference type="SMART" id="SM01083"/>
    </source>
</evidence>
<feature type="domain" description="CBF1-interacting co-repressor CIR N-terminal" evidence="10">
    <location>
        <begin position="11"/>
        <end position="47"/>
    </location>
</feature>
<dbReference type="GO" id="GO:0000398">
    <property type="term" value="P:mRNA splicing, via spliceosome"/>
    <property type="evidence" value="ECO:0007669"/>
    <property type="project" value="Ensembl"/>
</dbReference>
<keyword evidence="7" id="KW-0539">Nucleus</keyword>
<proteinExistence type="inferred from homology"/>
<dbReference type="OMA" id="SWHPHTM"/>
<feature type="coiled-coil region" evidence="8">
    <location>
        <begin position="23"/>
        <end position="66"/>
    </location>
</feature>
<dbReference type="AlphaFoldDB" id="A0A8D0HKR5"/>
<evidence type="ECO:0000313" key="11">
    <source>
        <dbReference type="Ensembl" id="ENSSPUP00000023496.1"/>
    </source>
</evidence>
<feature type="compositionally biased region" description="Basic residues" evidence="9">
    <location>
        <begin position="253"/>
        <end position="263"/>
    </location>
</feature>
<evidence type="ECO:0000256" key="9">
    <source>
        <dbReference type="SAM" id="MobiDB-lite"/>
    </source>
</evidence>
<keyword evidence="4" id="KW-0747">Spliceosome</keyword>
<evidence type="ECO:0000256" key="2">
    <source>
        <dbReference type="ARBA" id="ARBA00006695"/>
    </source>
</evidence>
<evidence type="ECO:0000256" key="4">
    <source>
        <dbReference type="ARBA" id="ARBA00022728"/>
    </source>
</evidence>
<dbReference type="Pfam" id="PF12542">
    <property type="entry name" value="CWC25"/>
    <property type="match status" value="1"/>
</dbReference>
<evidence type="ECO:0000256" key="6">
    <source>
        <dbReference type="ARBA" id="ARBA00023187"/>
    </source>
</evidence>
<dbReference type="InterPro" id="IPR019339">
    <property type="entry name" value="CIR_N_dom"/>
</dbReference>
<comment type="subcellular location">
    <subcellularLocation>
        <location evidence="1">Nucleus</location>
    </subcellularLocation>
</comment>
<dbReference type="SMART" id="SM01083">
    <property type="entry name" value="Cir_N"/>
    <property type="match status" value="1"/>
</dbReference>
<dbReference type="PANTHER" id="PTHR16196:SF0">
    <property type="entry name" value="PRE-MRNA-SPLICING FACTOR CWC25 HOMOLOG"/>
    <property type="match status" value="1"/>
</dbReference>
<evidence type="ECO:0000256" key="8">
    <source>
        <dbReference type="SAM" id="Coils"/>
    </source>
</evidence>
<dbReference type="Pfam" id="PF10197">
    <property type="entry name" value="Cir_N"/>
    <property type="match status" value="1"/>
</dbReference>
<dbReference type="Proteomes" id="UP000694392">
    <property type="component" value="Unplaced"/>
</dbReference>
<protein>
    <submittedName>
        <fullName evidence="11">CWC25 spliceosome associated protein homolog</fullName>
    </submittedName>
</protein>
<feature type="region of interest" description="Disordered" evidence="9">
    <location>
        <begin position="145"/>
        <end position="383"/>
    </location>
</feature>
<reference evidence="11" key="2">
    <citation type="submission" date="2025-09" db="UniProtKB">
        <authorList>
            <consortium name="Ensembl"/>
        </authorList>
    </citation>
    <scope>IDENTIFICATION</scope>
</reference>
<keyword evidence="3" id="KW-0507">mRNA processing</keyword>
<dbReference type="InterPro" id="IPR022209">
    <property type="entry name" value="CWC25"/>
</dbReference>
<dbReference type="Ensembl" id="ENSSPUT00000025062.1">
    <property type="protein sequence ID" value="ENSSPUP00000023496.1"/>
    <property type="gene ID" value="ENSSPUG00000018024.1"/>
</dbReference>
<sequence length="422" mass="49943">MGGGDLNLKKSWHPQTLRNVEKVWKAEQKHEAERKKIEELQRELREERAREEMQRYAEDVGAVKKKEEKLDWMYQGPGGMVNREEYLMGRPVDKFVFEKMEDKEPGCSAETGLLPGSIFAPTGANSVLDLANKIREDPLFMIRKREEEKKREVLNNPVKMKKIKELLQSSLEKKDKKKKKEKKKKHKKHRHRSPSSKESSSEEEQSKAKSQKKADSSSWEPLRPKVPGYGLHIRDPDHNHWARTSLVASHERVSHKHKDRSRSRSLSQSPQRHGGKKNTWEEESGHRRSRSPPKHSKEYNNKVDRKDKSRARSPSPKKEGYRRQQTSGYTRKLSAKELERKRQEMMENAKWREEERANNVRKHQKEEERERELEKQNSHDRKFIHHMKLESAATSSLEDRVKRNIHSIQRTQAALEKNFMQR</sequence>
<keyword evidence="12" id="KW-1185">Reference proteome</keyword>
<feature type="compositionally biased region" description="Basic and acidic residues" evidence="9">
    <location>
        <begin position="295"/>
        <end position="307"/>
    </location>
</feature>
<dbReference type="InterPro" id="IPR051376">
    <property type="entry name" value="CWC25_splicing_factor"/>
</dbReference>
<evidence type="ECO:0000256" key="3">
    <source>
        <dbReference type="ARBA" id="ARBA00022664"/>
    </source>
</evidence>
<dbReference type="PANTHER" id="PTHR16196">
    <property type="entry name" value="CELL CYCLE CONTROL PROTEIN CWF25"/>
    <property type="match status" value="1"/>
</dbReference>
<evidence type="ECO:0000313" key="12">
    <source>
        <dbReference type="Proteomes" id="UP000694392"/>
    </source>
</evidence>
<accession>A0A8D0HKR5</accession>
<feature type="compositionally biased region" description="Basic and acidic residues" evidence="9">
    <location>
        <begin position="204"/>
        <end position="215"/>
    </location>
</feature>
<organism evidence="11 12">
    <name type="scientific">Sphenodon punctatus</name>
    <name type="common">Tuatara</name>
    <name type="synonym">Hatteria punctata</name>
    <dbReference type="NCBI Taxonomy" id="8508"/>
    <lineage>
        <taxon>Eukaryota</taxon>
        <taxon>Metazoa</taxon>
        <taxon>Chordata</taxon>
        <taxon>Craniata</taxon>
        <taxon>Vertebrata</taxon>
        <taxon>Euteleostomi</taxon>
        <taxon>Lepidosauria</taxon>
        <taxon>Sphenodontia</taxon>
        <taxon>Sphenodontidae</taxon>
        <taxon>Sphenodon</taxon>
    </lineage>
</organism>
<feature type="compositionally biased region" description="Basic residues" evidence="9">
    <location>
        <begin position="175"/>
        <end position="194"/>
    </location>
</feature>
<name>A0A8D0HKR5_SPHPU</name>
<evidence type="ECO:0000256" key="5">
    <source>
        <dbReference type="ARBA" id="ARBA00023054"/>
    </source>
</evidence>
<dbReference type="GO" id="GO:0071006">
    <property type="term" value="C:U2-type catalytic step 1 spliceosome"/>
    <property type="evidence" value="ECO:0007669"/>
    <property type="project" value="Ensembl"/>
</dbReference>